<reference evidence="1 2" key="1">
    <citation type="submission" date="2018-06" db="EMBL/GenBank/DDBJ databases">
        <title>Genomic Encyclopedia of Type Strains, Phase III (KMG-III): the genomes of soil and plant-associated and newly described type strains.</title>
        <authorList>
            <person name="Whitman W."/>
        </authorList>
    </citation>
    <scope>NUCLEOTIDE SEQUENCE [LARGE SCALE GENOMIC DNA]</scope>
    <source>
        <strain evidence="1 2">LMG 23644</strain>
    </source>
</reference>
<name>A0A329CMC2_9BURK</name>
<proteinExistence type="predicted"/>
<accession>A0A329CMC2</accession>
<evidence type="ECO:0000313" key="2">
    <source>
        <dbReference type="Proteomes" id="UP000248918"/>
    </source>
</evidence>
<dbReference type="RefSeq" id="WP_111930614.1">
    <property type="nucleotide sequence ID" value="NZ_CADFFP010000005.1"/>
</dbReference>
<sequence>MYRIDDPTASTTLPTPEAALAEGYFTEGNPGTGTPATLERASWFNMIQEELRAIVVAAGLTPSKTTYNQVFLAIQALIKAAGQGISSTGNISTTGKINGSNNPNLLFNGSGEFGSVGWTLGSFSQFVDTSGEIGSFFSNSGALTSYTFAVAGQQVPIGPSQNVCLSMDVSNGAAGTVQISLAAYTSAGGYISNIGTSAVPNASLTRYSTTAVTPANTAYVVPQLVLNGVTSSAFGIVFRRVKVEQGTTPSLYSQEASIAGINSGRLLRTSIYTNVGGTQYVSVNGGAATTTGATTFVPLSTTNTVIGECQGAGGAGSGATGATSTTVSLGAPGASGSYGKSLWSVTAVGASQTITVGLGGAAVSGGSGNSGGSSSIGSLMTAPGGPGGTLAGTVTPPYYQGNGTAATATTGANMIAIQGLAGSPSCGIGTGASALIGGSGGATPYGQGAQGAAGNSNGQNAANFGGGGGGIALNQAGGTGTGGAGKNGIVTIQEFA</sequence>
<dbReference type="Proteomes" id="UP000248918">
    <property type="component" value="Unassembled WGS sequence"/>
</dbReference>
<evidence type="ECO:0000313" key="1">
    <source>
        <dbReference type="EMBL" id="RAS35869.1"/>
    </source>
</evidence>
<dbReference type="Gene3D" id="2.60.120.260">
    <property type="entry name" value="Galactose-binding domain-like"/>
    <property type="match status" value="1"/>
</dbReference>
<organism evidence="1 2">
    <name type="scientific">Paraburkholderia bryophila</name>
    <dbReference type="NCBI Taxonomy" id="420952"/>
    <lineage>
        <taxon>Bacteria</taxon>
        <taxon>Pseudomonadati</taxon>
        <taxon>Pseudomonadota</taxon>
        <taxon>Betaproteobacteria</taxon>
        <taxon>Burkholderiales</taxon>
        <taxon>Burkholderiaceae</taxon>
        <taxon>Paraburkholderia</taxon>
    </lineage>
</organism>
<dbReference type="AlphaFoldDB" id="A0A329CMC2"/>
<protein>
    <recommendedName>
        <fullName evidence="3">Tail fiber protein</fullName>
    </recommendedName>
</protein>
<dbReference type="EMBL" id="QLTK01000004">
    <property type="protein sequence ID" value="RAS35869.1"/>
    <property type="molecule type" value="Genomic_DNA"/>
</dbReference>
<evidence type="ECO:0008006" key="3">
    <source>
        <dbReference type="Google" id="ProtNLM"/>
    </source>
</evidence>
<comment type="caution">
    <text evidence="1">The sequence shown here is derived from an EMBL/GenBank/DDBJ whole genome shotgun (WGS) entry which is preliminary data.</text>
</comment>
<gene>
    <name evidence="1" type="ORF">BX591_104199</name>
</gene>
<dbReference type="OrthoDB" id="6481168at2"/>